<dbReference type="Proteomes" id="UP000011082">
    <property type="component" value="Unassembled WGS sequence"/>
</dbReference>
<dbReference type="PANTHER" id="PTHR46243:SF1">
    <property type="entry name" value="BIS(5'-ADENOSYL)-TRIPHOSPHATASE"/>
    <property type="match status" value="1"/>
</dbReference>
<dbReference type="SUPFAM" id="SSF54197">
    <property type="entry name" value="HIT-like"/>
    <property type="match status" value="1"/>
</dbReference>
<dbReference type="OMA" id="DAIYGMM"/>
<dbReference type="InterPro" id="IPR011146">
    <property type="entry name" value="HIT-like"/>
</dbReference>
<accession>L2GPD9</accession>
<dbReference type="PANTHER" id="PTHR46243">
    <property type="entry name" value="BIS(5'-ADENOSYL)-TRIPHOSPHATASE"/>
    <property type="match status" value="1"/>
</dbReference>
<dbReference type="GeneID" id="19880724"/>
<dbReference type="RefSeq" id="XP_007603459.1">
    <property type="nucleotide sequence ID" value="XM_007603397.1"/>
</dbReference>
<dbReference type="PROSITE" id="PS51084">
    <property type="entry name" value="HIT_2"/>
    <property type="match status" value="1"/>
</dbReference>
<dbReference type="GO" id="GO:0004081">
    <property type="term" value="F:bis(5'-nucleosyl)-tetraphosphatase (asymmetrical) activity"/>
    <property type="evidence" value="ECO:0007669"/>
    <property type="project" value="EnsemblFungi"/>
</dbReference>
<dbReference type="Gene3D" id="3.30.428.10">
    <property type="entry name" value="HIT-like"/>
    <property type="match status" value="1"/>
</dbReference>
<reference evidence="6" key="1">
    <citation type="submission" date="2011-05" db="EMBL/GenBank/DDBJ databases">
        <title>The genome sequence of Vittaforma corneae strain ATCC 50505.</title>
        <authorList>
            <consortium name="The Broad Institute Genome Sequencing Platform"/>
            <person name="Cuomo C."/>
            <person name="Didier E."/>
            <person name="Bowers L."/>
            <person name="Young S.K."/>
            <person name="Zeng Q."/>
            <person name="Gargeya S."/>
            <person name="Fitzgerald M."/>
            <person name="Haas B."/>
            <person name="Abouelleil A."/>
            <person name="Alvarado L."/>
            <person name="Arachchi H.M."/>
            <person name="Berlin A."/>
            <person name="Chapman S.B."/>
            <person name="Gearin G."/>
            <person name="Goldberg J."/>
            <person name="Griggs A."/>
            <person name="Gujja S."/>
            <person name="Hansen M."/>
            <person name="Heiman D."/>
            <person name="Howarth C."/>
            <person name="Larimer J."/>
            <person name="Lui A."/>
            <person name="MacDonald P.J.P."/>
            <person name="McCowen C."/>
            <person name="Montmayeur A."/>
            <person name="Murphy C."/>
            <person name="Neiman D."/>
            <person name="Pearson M."/>
            <person name="Priest M."/>
            <person name="Roberts A."/>
            <person name="Saif S."/>
            <person name="Shea T."/>
            <person name="Sisk P."/>
            <person name="Stolte C."/>
            <person name="Sykes S."/>
            <person name="Wortman J."/>
            <person name="Nusbaum C."/>
            <person name="Birren B."/>
        </authorList>
    </citation>
    <scope>NUCLEOTIDE SEQUENCE [LARGE SCALE GENOMIC DNA]</scope>
    <source>
        <strain evidence="6">ATCC 50505</strain>
    </source>
</reference>
<dbReference type="FunCoup" id="L2GPD9">
    <property type="interactions" value="16"/>
</dbReference>
<dbReference type="GO" id="GO:0015964">
    <property type="term" value="P:diadenosine triphosphate catabolic process"/>
    <property type="evidence" value="ECO:0007669"/>
    <property type="project" value="EnsemblFungi"/>
</dbReference>
<keyword evidence="6" id="KW-1185">Reference proteome</keyword>
<evidence type="ECO:0000313" key="5">
    <source>
        <dbReference type="EMBL" id="ELA42691.1"/>
    </source>
</evidence>
<evidence type="ECO:0000256" key="3">
    <source>
        <dbReference type="PROSITE-ProRule" id="PRU00464"/>
    </source>
</evidence>
<organism evidence="5 6">
    <name type="scientific">Vittaforma corneae (strain ATCC 50505)</name>
    <name type="common">Microsporidian parasite</name>
    <name type="synonym">Nosema corneum</name>
    <dbReference type="NCBI Taxonomy" id="993615"/>
    <lineage>
        <taxon>Eukaryota</taxon>
        <taxon>Fungi</taxon>
        <taxon>Fungi incertae sedis</taxon>
        <taxon>Microsporidia</taxon>
        <taxon>Nosematidae</taxon>
        <taxon>Vittaforma</taxon>
    </lineage>
</organism>
<dbReference type="InterPro" id="IPR019808">
    <property type="entry name" value="Histidine_triad_CS"/>
</dbReference>
<feature type="domain" description="HIT" evidence="4">
    <location>
        <begin position="1"/>
        <end position="105"/>
    </location>
</feature>
<dbReference type="InParanoid" id="L2GPD9"/>
<dbReference type="FunFam" id="3.30.428.10:FF:000011">
    <property type="entry name" value="Fragile histidine triad"/>
    <property type="match status" value="1"/>
</dbReference>
<proteinExistence type="predicted"/>
<dbReference type="Pfam" id="PF01230">
    <property type="entry name" value="HIT"/>
    <property type="match status" value="1"/>
</dbReference>
<gene>
    <name evidence="5" type="ORF">VICG_00006</name>
</gene>
<dbReference type="InterPro" id="IPR036265">
    <property type="entry name" value="HIT-like_sf"/>
</dbReference>
<evidence type="ECO:0000313" key="6">
    <source>
        <dbReference type="Proteomes" id="UP000011082"/>
    </source>
</evidence>
<evidence type="ECO:0000259" key="4">
    <source>
        <dbReference type="PROSITE" id="PS51084"/>
    </source>
</evidence>
<dbReference type="AlphaFoldDB" id="L2GPD9"/>
<name>L2GPD9_VITCO</name>
<evidence type="ECO:0000256" key="2">
    <source>
        <dbReference type="ARBA" id="ARBA00022801"/>
    </source>
</evidence>
<dbReference type="HOGENOM" id="CLU_056776_7_1_1"/>
<dbReference type="STRING" id="993615.L2GPD9"/>
<evidence type="ECO:0000256" key="1">
    <source>
        <dbReference type="ARBA" id="ARBA00022741"/>
    </source>
</evidence>
<dbReference type="GO" id="GO:0000166">
    <property type="term" value="F:nucleotide binding"/>
    <property type="evidence" value="ECO:0007669"/>
    <property type="project" value="UniProtKB-KW"/>
</dbReference>
<dbReference type="EMBL" id="JH370130">
    <property type="protein sequence ID" value="ELA42691.1"/>
    <property type="molecule type" value="Genomic_DNA"/>
</dbReference>
<sequence length="144" mass="16855">MEFGDHWIPEEHIIKKTKYCFVFVNIRPFLPYHLLVSPIRKEGRLNGLSSEEYIDLMSLLKLTTTSLDSLGTSWTVILQDGEDAGQTVQHVHFHVIPRTKGDLSRNNDIYNKINVDVKRPDRNFEEMKEEANFLRSFFKENTTI</sequence>
<keyword evidence="1" id="KW-0547">Nucleotide-binding</keyword>
<dbReference type="PROSITE" id="PS00892">
    <property type="entry name" value="HIT_1"/>
    <property type="match status" value="1"/>
</dbReference>
<dbReference type="InterPro" id="IPR051884">
    <property type="entry name" value="Bis(5'-adenosyl)-TPase_reg"/>
</dbReference>
<protein>
    <recommendedName>
        <fullName evidence="4">HIT domain-containing protein</fullName>
    </recommendedName>
</protein>
<dbReference type="VEuPathDB" id="MicrosporidiaDB:VICG_00006"/>
<dbReference type="OrthoDB" id="680339at2759"/>
<feature type="short sequence motif" description="Histidine triad motif" evidence="3">
    <location>
        <begin position="90"/>
        <end position="94"/>
    </location>
</feature>
<keyword evidence="2" id="KW-0378">Hydrolase</keyword>